<protein>
    <submittedName>
        <fullName evidence="2">Laccase-11</fullName>
        <ecNumber evidence="2">1.10.3.2</ecNumber>
    </submittedName>
</protein>
<accession>A0ABU6SSM2</accession>
<gene>
    <name evidence="2" type="primary">LAC11_5</name>
    <name evidence="2" type="ORF">PIB30_083930</name>
</gene>
<feature type="domain" description="Plastocyanin-like" evidence="1">
    <location>
        <begin position="1"/>
        <end position="78"/>
    </location>
</feature>
<dbReference type="PANTHER" id="PTHR11709:SF487">
    <property type="entry name" value="LACCASE"/>
    <property type="match status" value="1"/>
</dbReference>
<dbReference type="InterPro" id="IPR008972">
    <property type="entry name" value="Cupredoxin"/>
</dbReference>
<reference evidence="2 3" key="1">
    <citation type="journal article" date="2023" name="Plants (Basel)">
        <title>Bridging the Gap: Combining Genomics and Transcriptomics Approaches to Understand Stylosanthes scabra, an Orphan Legume from the Brazilian Caatinga.</title>
        <authorList>
            <person name="Ferreira-Neto J.R.C."/>
            <person name="da Silva M.D."/>
            <person name="Binneck E."/>
            <person name="de Melo N.F."/>
            <person name="da Silva R.H."/>
            <person name="de Melo A.L.T.M."/>
            <person name="Pandolfi V."/>
            <person name="Bustamante F.O."/>
            <person name="Brasileiro-Vidal A.C."/>
            <person name="Benko-Iseppon A.M."/>
        </authorList>
    </citation>
    <scope>NUCLEOTIDE SEQUENCE [LARGE SCALE GENOMIC DNA]</scope>
    <source>
        <tissue evidence="2">Leaves</tissue>
    </source>
</reference>
<dbReference type="PANTHER" id="PTHR11709">
    <property type="entry name" value="MULTI-COPPER OXIDASE"/>
    <property type="match status" value="1"/>
</dbReference>
<feature type="non-terminal residue" evidence="2">
    <location>
        <position position="1"/>
    </location>
</feature>
<evidence type="ECO:0000313" key="2">
    <source>
        <dbReference type="EMBL" id="MED6139449.1"/>
    </source>
</evidence>
<dbReference type="SUPFAM" id="SSF49503">
    <property type="entry name" value="Cupredoxins"/>
    <property type="match status" value="1"/>
</dbReference>
<keyword evidence="3" id="KW-1185">Reference proteome</keyword>
<organism evidence="2 3">
    <name type="scientific">Stylosanthes scabra</name>
    <dbReference type="NCBI Taxonomy" id="79078"/>
    <lineage>
        <taxon>Eukaryota</taxon>
        <taxon>Viridiplantae</taxon>
        <taxon>Streptophyta</taxon>
        <taxon>Embryophyta</taxon>
        <taxon>Tracheophyta</taxon>
        <taxon>Spermatophyta</taxon>
        <taxon>Magnoliopsida</taxon>
        <taxon>eudicotyledons</taxon>
        <taxon>Gunneridae</taxon>
        <taxon>Pentapetalae</taxon>
        <taxon>rosids</taxon>
        <taxon>fabids</taxon>
        <taxon>Fabales</taxon>
        <taxon>Fabaceae</taxon>
        <taxon>Papilionoideae</taxon>
        <taxon>50 kb inversion clade</taxon>
        <taxon>dalbergioids sensu lato</taxon>
        <taxon>Dalbergieae</taxon>
        <taxon>Pterocarpus clade</taxon>
        <taxon>Stylosanthes</taxon>
    </lineage>
</organism>
<evidence type="ECO:0000313" key="3">
    <source>
        <dbReference type="Proteomes" id="UP001341840"/>
    </source>
</evidence>
<dbReference type="EMBL" id="JASCZI010061760">
    <property type="protein sequence ID" value="MED6139449.1"/>
    <property type="molecule type" value="Genomic_DNA"/>
</dbReference>
<dbReference type="Pfam" id="PF00394">
    <property type="entry name" value="Cu-oxidase"/>
    <property type="match status" value="1"/>
</dbReference>
<name>A0ABU6SSM2_9FABA</name>
<dbReference type="InterPro" id="IPR001117">
    <property type="entry name" value="Cu-oxidase_2nd"/>
</dbReference>
<dbReference type="InterPro" id="IPR045087">
    <property type="entry name" value="Cu-oxidase_fam"/>
</dbReference>
<proteinExistence type="predicted"/>
<dbReference type="Proteomes" id="UP001341840">
    <property type="component" value="Unassembled WGS sequence"/>
</dbReference>
<evidence type="ECO:0000259" key="1">
    <source>
        <dbReference type="Pfam" id="PF00394"/>
    </source>
</evidence>
<dbReference type="GO" id="GO:0052716">
    <property type="term" value="F:hydroquinone:oxygen oxidoreductase activity"/>
    <property type="evidence" value="ECO:0007669"/>
    <property type="project" value="UniProtKB-EC"/>
</dbReference>
<comment type="caution">
    <text evidence="2">The sequence shown here is derived from an EMBL/GenBank/DDBJ whole genome shotgun (WGS) entry which is preliminary data.</text>
</comment>
<dbReference type="EC" id="1.10.3.2" evidence="2"/>
<keyword evidence="2" id="KW-0560">Oxidoreductase</keyword>
<sequence length="87" mass="9845">TFKLNVKHGKTYLLRIINAAVQDLLFFGIAKHELTVVGTDGSYVKPLKVEYITISPGQTMDVITNRETQKINVYFVSTLIKIQPSYI</sequence>
<dbReference type="Gene3D" id="2.60.40.420">
    <property type="entry name" value="Cupredoxins - blue copper proteins"/>
    <property type="match status" value="1"/>
</dbReference>